<evidence type="ECO:0008006" key="5">
    <source>
        <dbReference type="Google" id="ProtNLM"/>
    </source>
</evidence>
<dbReference type="InterPro" id="IPR025836">
    <property type="entry name" value="Zn_knuckle_CX2CX4HX4C"/>
</dbReference>
<dbReference type="EMBL" id="GEVK01007237">
    <property type="protein sequence ID" value="JAU45595.1"/>
    <property type="molecule type" value="Transcribed_RNA"/>
</dbReference>
<feature type="compositionally biased region" description="Basic and acidic residues" evidence="1">
    <location>
        <begin position="434"/>
        <end position="446"/>
    </location>
</feature>
<feature type="domain" description="Zinc knuckle CX2CX4HX4C" evidence="3">
    <location>
        <begin position="182"/>
        <end position="227"/>
    </location>
</feature>
<dbReference type="InterPro" id="IPR040256">
    <property type="entry name" value="At4g02000-like"/>
</dbReference>
<feature type="compositionally biased region" description="Low complexity" evidence="1">
    <location>
        <begin position="454"/>
        <end position="464"/>
    </location>
</feature>
<gene>
    <name evidence="4" type="ORF">LC_TR11846_c0_g1_i1_g.41548</name>
</gene>
<protein>
    <recommendedName>
        <fullName evidence="5">DUF4283 domain-containing protein</fullName>
    </recommendedName>
</protein>
<sequence>MNRSKRKKERSLMEELKEQDLIEKGEPVDIPDLENDDLIEESSMSVIVRCLNPAVHKVGGLVKALPPIWDMEDRVRGRGVGEDRAQFIFQNDRDLQHVLTRGPWFVNTWIVALDQWKPNPGPDFLNLVPFWIRIRGIPIHLIKKTTVESLISTFGRVEKVELHTKNSDSLEYVRAHAWVKADEPIQFRKMARFKSGESALTELEYEKLLKVCFICKRLTHDQNSCPYQIQEAEPTTRRRRAESVKGNTFNRTTGTNRGKGTLSEDRRRDNLADSTGPICLHAQTESFAGRRSAKERLGWKSKGKGKVDPIETQVWKIKDAPEACIRKAREMERESTSRGESVHSTQGKQKSGEKESLISSSKEPGTHSGSRQSPSVFQRLSSNLSTPITQRTSNEKDTENKQSGSVFERLGDGSGGKEDSEQKVLKRRRLSPSDNRESKRVRKEEPLSVFQRLGESSSGSKRSGSGSGSKREGSGSGSKSTGRNNPVVYDLCLYV</sequence>
<dbReference type="Pfam" id="PF14111">
    <property type="entry name" value="DUF4283"/>
    <property type="match status" value="1"/>
</dbReference>
<dbReference type="PANTHER" id="PTHR31286:SF178">
    <property type="entry name" value="DUF4283 DOMAIN-CONTAINING PROTEIN"/>
    <property type="match status" value="1"/>
</dbReference>
<evidence type="ECO:0000259" key="2">
    <source>
        <dbReference type="Pfam" id="PF14111"/>
    </source>
</evidence>
<proteinExistence type="predicted"/>
<dbReference type="AlphaFoldDB" id="A0A1J3FNA8"/>
<reference evidence="4" key="1">
    <citation type="submission" date="2016-07" db="EMBL/GenBank/DDBJ databases">
        <title>De novo transcriptome assembly of four accessions of the metal hyperaccumulator plant Noccaea caerulescens.</title>
        <authorList>
            <person name="Blande D."/>
            <person name="Halimaa P."/>
            <person name="Tervahauta A.I."/>
            <person name="Aarts M.G."/>
            <person name="Karenlampi S.O."/>
        </authorList>
    </citation>
    <scope>NUCLEOTIDE SEQUENCE</scope>
</reference>
<accession>A0A1J3FNA8</accession>
<evidence type="ECO:0000259" key="3">
    <source>
        <dbReference type="Pfam" id="PF14392"/>
    </source>
</evidence>
<organism evidence="4">
    <name type="scientific">Noccaea caerulescens</name>
    <name type="common">Alpine penny-cress</name>
    <name type="synonym">Thlaspi caerulescens</name>
    <dbReference type="NCBI Taxonomy" id="107243"/>
    <lineage>
        <taxon>Eukaryota</taxon>
        <taxon>Viridiplantae</taxon>
        <taxon>Streptophyta</taxon>
        <taxon>Embryophyta</taxon>
        <taxon>Tracheophyta</taxon>
        <taxon>Spermatophyta</taxon>
        <taxon>Magnoliopsida</taxon>
        <taxon>eudicotyledons</taxon>
        <taxon>Gunneridae</taxon>
        <taxon>Pentapetalae</taxon>
        <taxon>rosids</taxon>
        <taxon>malvids</taxon>
        <taxon>Brassicales</taxon>
        <taxon>Brassicaceae</taxon>
        <taxon>Coluteocarpeae</taxon>
        <taxon>Noccaea</taxon>
    </lineage>
</organism>
<feature type="region of interest" description="Disordered" evidence="1">
    <location>
        <begin position="329"/>
        <end position="489"/>
    </location>
</feature>
<dbReference type="InterPro" id="IPR025558">
    <property type="entry name" value="DUF4283"/>
</dbReference>
<feature type="domain" description="DUF4283" evidence="2">
    <location>
        <begin position="40"/>
        <end position="122"/>
    </location>
</feature>
<feature type="compositionally biased region" description="Basic and acidic residues" evidence="1">
    <location>
        <begin position="409"/>
        <end position="424"/>
    </location>
</feature>
<evidence type="ECO:0000256" key="1">
    <source>
        <dbReference type="SAM" id="MobiDB-lite"/>
    </source>
</evidence>
<feature type="compositionally biased region" description="Basic and acidic residues" evidence="1">
    <location>
        <begin position="329"/>
        <end position="341"/>
    </location>
</feature>
<name>A0A1J3FNA8_NOCCA</name>
<feature type="compositionally biased region" description="Polar residues" evidence="1">
    <location>
        <begin position="357"/>
        <end position="392"/>
    </location>
</feature>
<dbReference type="PANTHER" id="PTHR31286">
    <property type="entry name" value="GLYCINE-RICH CELL WALL STRUCTURAL PROTEIN 1.8-LIKE"/>
    <property type="match status" value="1"/>
</dbReference>
<dbReference type="Pfam" id="PF14392">
    <property type="entry name" value="zf-CCHC_4"/>
    <property type="match status" value="1"/>
</dbReference>
<feature type="compositionally biased region" description="Low complexity" evidence="1">
    <location>
        <begin position="245"/>
        <end position="261"/>
    </location>
</feature>
<feature type="compositionally biased region" description="Basic and acidic residues" evidence="1">
    <location>
        <begin position="262"/>
        <end position="271"/>
    </location>
</feature>
<feature type="region of interest" description="Disordered" evidence="1">
    <location>
        <begin position="230"/>
        <end position="305"/>
    </location>
</feature>
<evidence type="ECO:0000313" key="4">
    <source>
        <dbReference type="EMBL" id="JAU45595.1"/>
    </source>
</evidence>